<dbReference type="InterPro" id="IPR016194">
    <property type="entry name" value="SPOC-like_C_dom_sf"/>
</dbReference>
<comment type="function">
    <text evidence="3">With LigD forms a non-homologous end joining (NHEJ) DNA repair enzyme, which repairs dsDNA breaks with reduced fidelity. Binds linear dsDNA with 5'- and 3'- overhangs but not closed circular dsDNA nor ssDNA. Recruits and stimulates the ligase activity of LigD.</text>
</comment>
<keyword evidence="7" id="KW-1185">Reference proteome</keyword>
<proteinExistence type="inferred from homology"/>
<dbReference type="Proteomes" id="UP000656548">
    <property type="component" value="Unassembled WGS sequence"/>
</dbReference>
<feature type="region of interest" description="Disordered" evidence="4">
    <location>
        <begin position="296"/>
        <end position="318"/>
    </location>
</feature>
<feature type="compositionally biased region" description="Basic residues" evidence="4">
    <location>
        <begin position="259"/>
        <end position="275"/>
    </location>
</feature>
<evidence type="ECO:0000313" key="6">
    <source>
        <dbReference type="EMBL" id="MBE1573425.1"/>
    </source>
</evidence>
<keyword evidence="2 3" id="KW-0233">DNA recombination</keyword>
<dbReference type="InterPro" id="IPR006164">
    <property type="entry name" value="DNA_bd_Ku70/Ku80"/>
</dbReference>
<evidence type="ECO:0000256" key="1">
    <source>
        <dbReference type="ARBA" id="ARBA00023125"/>
    </source>
</evidence>
<dbReference type="SMART" id="SM00559">
    <property type="entry name" value="Ku78"/>
    <property type="match status" value="1"/>
</dbReference>
<comment type="subunit">
    <text evidence="3">Homodimer. Interacts with LigD.</text>
</comment>
<dbReference type="EMBL" id="JADBEJ010000001">
    <property type="protein sequence ID" value="MBE1573425.1"/>
    <property type="molecule type" value="Genomic_DNA"/>
</dbReference>
<dbReference type="Pfam" id="PF02735">
    <property type="entry name" value="Ku"/>
    <property type="match status" value="1"/>
</dbReference>
<dbReference type="RefSeq" id="WP_192741242.1">
    <property type="nucleotide sequence ID" value="NZ_JADBEJ010000001.1"/>
</dbReference>
<gene>
    <name evidence="3" type="primary">ku</name>
    <name evidence="6" type="ORF">H4W30_000454</name>
</gene>
<organism evidence="6 7">
    <name type="scientific">Amycolatopsis roodepoortensis</name>
    <dbReference type="NCBI Taxonomy" id="700274"/>
    <lineage>
        <taxon>Bacteria</taxon>
        <taxon>Bacillati</taxon>
        <taxon>Actinomycetota</taxon>
        <taxon>Actinomycetes</taxon>
        <taxon>Pseudonocardiales</taxon>
        <taxon>Pseudonocardiaceae</taxon>
        <taxon>Amycolatopsis</taxon>
    </lineage>
</organism>
<keyword evidence="1 3" id="KW-0238">DNA-binding</keyword>
<feature type="region of interest" description="Disordered" evidence="4">
    <location>
        <begin position="255"/>
        <end position="283"/>
    </location>
</feature>
<keyword evidence="3" id="KW-0227">DNA damage</keyword>
<feature type="domain" description="Ku" evidence="5">
    <location>
        <begin position="52"/>
        <end position="182"/>
    </location>
</feature>
<evidence type="ECO:0000313" key="7">
    <source>
        <dbReference type="Proteomes" id="UP000656548"/>
    </source>
</evidence>
<accession>A0ABR9KYI2</accession>
<dbReference type="HAMAP" id="MF_01875">
    <property type="entry name" value="Prokaryotic_Ku"/>
    <property type="match status" value="1"/>
</dbReference>
<dbReference type="PIRSF" id="PIRSF006493">
    <property type="entry name" value="Prok_Ku"/>
    <property type="match status" value="1"/>
</dbReference>
<sequence length="318" mass="35527">MRPVWSGSLSLGLVTVPVRLYSAVEDHTVHFRQFQRGTEDRIRYRRVNERTGKEVDYDDIVKGYELDNGEYVVVEPEELDEIAPGRSKSLDIESFVELDAIDPMFFDKTYWLAPAKDEFERPYALLLEAMDSSGKAGIAKFVMRGREYLALVRSGDGVMVLNTLHFAADLRDPAEQLPDLPGKAKARGKELDMAVNLIDAMSDDWRPEDYRDTYTDRVRELIKAKKKGDTITPATEPGEPTKVVDLFEALSKSVESGKAKKKSGAKKPPAKKTAAKKAAAKDLSSLSKADLDKLARERNIKGRSKMTRAGLEKALKAS</sequence>
<dbReference type="CDD" id="cd00789">
    <property type="entry name" value="KU_like"/>
    <property type="match status" value="1"/>
</dbReference>
<dbReference type="InterPro" id="IPR009187">
    <property type="entry name" value="Prok_Ku"/>
</dbReference>
<keyword evidence="3" id="KW-0234">DNA repair</keyword>
<name>A0ABR9KYI2_9PSEU</name>
<evidence type="ECO:0000256" key="4">
    <source>
        <dbReference type="SAM" id="MobiDB-lite"/>
    </source>
</evidence>
<dbReference type="PANTHER" id="PTHR41251">
    <property type="entry name" value="NON-HOMOLOGOUS END JOINING PROTEIN KU"/>
    <property type="match status" value="1"/>
</dbReference>
<evidence type="ECO:0000256" key="2">
    <source>
        <dbReference type="ARBA" id="ARBA00023172"/>
    </source>
</evidence>
<dbReference type="Gene3D" id="2.40.290.10">
    <property type="match status" value="1"/>
</dbReference>
<dbReference type="NCBIfam" id="TIGR02772">
    <property type="entry name" value="Ku_bact"/>
    <property type="match status" value="1"/>
</dbReference>
<protein>
    <recommendedName>
        <fullName evidence="3">Non-homologous end joining protein Ku</fullName>
    </recommendedName>
</protein>
<dbReference type="PANTHER" id="PTHR41251:SF1">
    <property type="entry name" value="NON-HOMOLOGOUS END JOINING PROTEIN KU"/>
    <property type="match status" value="1"/>
</dbReference>
<evidence type="ECO:0000256" key="3">
    <source>
        <dbReference type="HAMAP-Rule" id="MF_01875"/>
    </source>
</evidence>
<reference evidence="6 7" key="1">
    <citation type="submission" date="2020-10" db="EMBL/GenBank/DDBJ databases">
        <title>Sequencing the genomes of 1000 actinobacteria strains.</title>
        <authorList>
            <person name="Klenk H.-P."/>
        </authorList>
    </citation>
    <scope>NUCLEOTIDE SEQUENCE [LARGE SCALE GENOMIC DNA]</scope>
    <source>
        <strain evidence="6 7">DSM 46661</strain>
    </source>
</reference>
<comment type="similarity">
    <text evidence="3">Belongs to the prokaryotic Ku family.</text>
</comment>
<comment type="caution">
    <text evidence="6">The sequence shown here is derived from an EMBL/GenBank/DDBJ whole genome shotgun (WGS) entry which is preliminary data.</text>
</comment>
<dbReference type="SUPFAM" id="SSF100939">
    <property type="entry name" value="SPOC domain-like"/>
    <property type="match status" value="1"/>
</dbReference>
<evidence type="ECO:0000259" key="5">
    <source>
        <dbReference type="SMART" id="SM00559"/>
    </source>
</evidence>